<feature type="transmembrane region" description="Helical" evidence="1">
    <location>
        <begin position="53"/>
        <end position="73"/>
    </location>
</feature>
<evidence type="ECO:0000313" key="2">
    <source>
        <dbReference type="EMBL" id="OGH92056.1"/>
    </source>
</evidence>
<organism evidence="2 3">
    <name type="scientific">Candidatus Magasanikbacteria bacterium RIFOXYD1_FULL_40_23</name>
    <dbReference type="NCBI Taxonomy" id="1798705"/>
    <lineage>
        <taxon>Bacteria</taxon>
        <taxon>Candidatus Magasanikiibacteriota</taxon>
    </lineage>
</organism>
<dbReference type="AlphaFoldDB" id="A0A1F6P7B0"/>
<dbReference type="STRING" id="1798705.A2563_00490"/>
<evidence type="ECO:0000256" key="1">
    <source>
        <dbReference type="SAM" id="Phobius"/>
    </source>
</evidence>
<dbReference type="Proteomes" id="UP000176634">
    <property type="component" value="Unassembled WGS sequence"/>
</dbReference>
<keyword evidence="1" id="KW-0472">Membrane</keyword>
<sequence>MQEPQKLWFKAKDYGWGWQPSSWQGWLVLAVYLGFNFKIFWGIDSRLYSDREALINFFLPLAVSTVILLIVCYKKGEKPEWRWGKKK</sequence>
<reference evidence="2 3" key="1">
    <citation type="journal article" date="2016" name="Nat. Commun.">
        <title>Thousands of microbial genomes shed light on interconnected biogeochemical processes in an aquifer system.</title>
        <authorList>
            <person name="Anantharaman K."/>
            <person name="Brown C.T."/>
            <person name="Hug L.A."/>
            <person name="Sharon I."/>
            <person name="Castelle C.J."/>
            <person name="Probst A.J."/>
            <person name="Thomas B.C."/>
            <person name="Singh A."/>
            <person name="Wilkins M.J."/>
            <person name="Karaoz U."/>
            <person name="Brodie E.L."/>
            <person name="Williams K.H."/>
            <person name="Hubbard S.S."/>
            <person name="Banfield J.F."/>
        </authorList>
    </citation>
    <scope>NUCLEOTIDE SEQUENCE [LARGE SCALE GENOMIC DNA]</scope>
</reference>
<accession>A0A1F6P7B0</accession>
<name>A0A1F6P7B0_9BACT</name>
<keyword evidence="1" id="KW-0812">Transmembrane</keyword>
<feature type="transmembrane region" description="Helical" evidence="1">
    <location>
        <begin position="21"/>
        <end position="41"/>
    </location>
</feature>
<dbReference type="EMBL" id="MFRA01000008">
    <property type="protein sequence ID" value="OGH92056.1"/>
    <property type="molecule type" value="Genomic_DNA"/>
</dbReference>
<evidence type="ECO:0000313" key="3">
    <source>
        <dbReference type="Proteomes" id="UP000176634"/>
    </source>
</evidence>
<comment type="caution">
    <text evidence="2">The sequence shown here is derived from an EMBL/GenBank/DDBJ whole genome shotgun (WGS) entry which is preliminary data.</text>
</comment>
<keyword evidence="1" id="KW-1133">Transmembrane helix</keyword>
<proteinExistence type="predicted"/>
<protein>
    <submittedName>
        <fullName evidence="2">Uncharacterized protein</fullName>
    </submittedName>
</protein>
<gene>
    <name evidence="2" type="ORF">A2563_00490</name>
</gene>